<feature type="transmembrane region" description="Helical" evidence="6">
    <location>
        <begin position="380"/>
        <end position="403"/>
    </location>
</feature>
<dbReference type="GeneID" id="77729762"/>
<feature type="transmembrane region" description="Helical" evidence="6">
    <location>
        <begin position="221"/>
        <end position="241"/>
    </location>
</feature>
<dbReference type="Gene3D" id="1.20.1250.20">
    <property type="entry name" value="MFS general substrate transporter like domains"/>
    <property type="match status" value="2"/>
</dbReference>
<gene>
    <name evidence="8" type="ORF">MKK02DRAFT_39363</name>
</gene>
<feature type="transmembrane region" description="Helical" evidence="6">
    <location>
        <begin position="128"/>
        <end position="147"/>
    </location>
</feature>
<evidence type="ECO:0000256" key="2">
    <source>
        <dbReference type="ARBA" id="ARBA00022448"/>
    </source>
</evidence>
<keyword evidence="4 6" id="KW-1133">Transmembrane helix</keyword>
<sequence>MVLLFVSPHSTYILQMMIRGQDEDAQDKPAVVTGDDDVAVPARRIDPALERKLLLKLDLTILPVLTGLFFFIGLESMSLANAKTVGIDVDLGLVGNQYYLVIMLGYIPLCLSGAPLAMLTRYLPAPQLASLVMLISGILGICTAYAHSFAGLLTIRLLLNLAGGPLMPLIISYLSEFYARGDLSKRLGIWYSALPIAGCVAGVLSWGVFSIQSSSLKGWQILFLIEGSACTAFAMFAYIYLPATPYTWRFLSQGEKDMLRAMLLMDGTHDVEEVIAWKDAYLPFIQDWRYLVWAVLSFGCGVPLASALNFIPQLTRRLGYGTLTTNLLTAGPFFLNVVCSILLSLSSNHFRERSYHLTLPLAVTSIGFILLSALPTSARAAGYFSTFLICAGATCPSPLFTVWYSNNTISQTHRIVLAAVMVAVGNSAGLLTGNIYMAREEERGYPTATITTAVIGGATAVGVLLFGSYMRKENSGRNERQGKPRGWGSKDVPTLLLEKGHRAEEYRYMD</sequence>
<evidence type="ECO:0000256" key="4">
    <source>
        <dbReference type="ARBA" id="ARBA00022989"/>
    </source>
</evidence>
<keyword evidence="2" id="KW-0813">Transport</keyword>
<dbReference type="InterPro" id="IPR036259">
    <property type="entry name" value="MFS_trans_sf"/>
</dbReference>
<name>A0AA38HEL7_9TREE</name>
<protein>
    <submittedName>
        <fullName evidence="8">High-affinity nicotinic acid transporter</fullName>
    </submittedName>
</protein>
<feature type="transmembrane region" description="Helical" evidence="6">
    <location>
        <begin position="357"/>
        <end position="374"/>
    </location>
</feature>
<dbReference type="Proteomes" id="UP001164286">
    <property type="component" value="Unassembled WGS sequence"/>
</dbReference>
<evidence type="ECO:0000313" key="8">
    <source>
        <dbReference type="EMBL" id="KAI9639085.1"/>
    </source>
</evidence>
<keyword evidence="5 6" id="KW-0472">Membrane</keyword>
<dbReference type="PROSITE" id="PS50850">
    <property type="entry name" value="MFS"/>
    <property type="match status" value="1"/>
</dbReference>
<dbReference type="FunFam" id="1.20.1250.20:FF:000013">
    <property type="entry name" value="MFS general substrate transporter"/>
    <property type="match status" value="1"/>
</dbReference>
<dbReference type="SUPFAM" id="SSF103473">
    <property type="entry name" value="MFS general substrate transporter"/>
    <property type="match status" value="1"/>
</dbReference>
<dbReference type="EMBL" id="JAKWFO010000001">
    <property type="protein sequence ID" value="KAI9639085.1"/>
    <property type="molecule type" value="Genomic_DNA"/>
</dbReference>
<evidence type="ECO:0000256" key="1">
    <source>
        <dbReference type="ARBA" id="ARBA00004141"/>
    </source>
</evidence>
<feature type="domain" description="Major facilitator superfamily (MFS) profile" evidence="7">
    <location>
        <begin position="61"/>
        <end position="474"/>
    </location>
</feature>
<feature type="transmembrane region" description="Helical" evidence="6">
    <location>
        <begin position="153"/>
        <end position="175"/>
    </location>
</feature>
<dbReference type="PANTHER" id="PTHR43791">
    <property type="entry name" value="PERMEASE-RELATED"/>
    <property type="match status" value="1"/>
</dbReference>
<reference evidence="8" key="1">
    <citation type="journal article" date="2022" name="G3 (Bethesda)">
        <title>High quality genome of the basidiomycete yeast Dioszegia hungarica PDD-24b-2 isolated from cloud water.</title>
        <authorList>
            <person name="Jarrige D."/>
            <person name="Haridas S."/>
            <person name="Bleykasten-Grosshans C."/>
            <person name="Joly M."/>
            <person name="Nadalig T."/>
            <person name="Sancelme M."/>
            <person name="Vuilleumier S."/>
            <person name="Grigoriev I.V."/>
            <person name="Amato P."/>
            <person name="Bringel F."/>
        </authorList>
    </citation>
    <scope>NUCLEOTIDE SEQUENCE</scope>
    <source>
        <strain evidence="8">PDD-24b-2</strain>
    </source>
</reference>
<keyword evidence="3 6" id="KW-0812">Transmembrane</keyword>
<feature type="transmembrane region" description="Helical" evidence="6">
    <location>
        <begin position="290"/>
        <end position="311"/>
    </location>
</feature>
<keyword evidence="9" id="KW-1185">Reference proteome</keyword>
<dbReference type="InterPro" id="IPR020846">
    <property type="entry name" value="MFS_dom"/>
</dbReference>
<dbReference type="GO" id="GO:0016020">
    <property type="term" value="C:membrane"/>
    <property type="evidence" value="ECO:0007669"/>
    <property type="project" value="UniProtKB-SubCell"/>
</dbReference>
<evidence type="ECO:0000256" key="5">
    <source>
        <dbReference type="ARBA" id="ARBA00023136"/>
    </source>
</evidence>
<feature type="transmembrane region" description="Helical" evidence="6">
    <location>
        <begin position="53"/>
        <end position="74"/>
    </location>
</feature>
<feature type="transmembrane region" description="Helical" evidence="6">
    <location>
        <begin position="98"/>
        <end position="116"/>
    </location>
</feature>
<dbReference type="AlphaFoldDB" id="A0AA38HEL7"/>
<comment type="caution">
    <text evidence="8">The sequence shown here is derived from an EMBL/GenBank/DDBJ whole genome shotgun (WGS) entry which is preliminary data.</text>
</comment>
<dbReference type="Pfam" id="PF07690">
    <property type="entry name" value="MFS_1"/>
    <property type="match status" value="1"/>
</dbReference>
<dbReference type="RefSeq" id="XP_052948862.1">
    <property type="nucleotide sequence ID" value="XM_053090557.1"/>
</dbReference>
<feature type="transmembrane region" description="Helical" evidence="6">
    <location>
        <begin position="187"/>
        <end position="209"/>
    </location>
</feature>
<organism evidence="8 9">
    <name type="scientific">Dioszegia hungarica</name>
    <dbReference type="NCBI Taxonomy" id="4972"/>
    <lineage>
        <taxon>Eukaryota</taxon>
        <taxon>Fungi</taxon>
        <taxon>Dikarya</taxon>
        <taxon>Basidiomycota</taxon>
        <taxon>Agaricomycotina</taxon>
        <taxon>Tremellomycetes</taxon>
        <taxon>Tremellales</taxon>
        <taxon>Bulleribasidiaceae</taxon>
        <taxon>Dioszegia</taxon>
    </lineage>
</organism>
<dbReference type="GO" id="GO:0022857">
    <property type="term" value="F:transmembrane transporter activity"/>
    <property type="evidence" value="ECO:0007669"/>
    <property type="project" value="InterPro"/>
</dbReference>
<feature type="transmembrane region" description="Helical" evidence="6">
    <location>
        <begin position="415"/>
        <end position="436"/>
    </location>
</feature>
<evidence type="ECO:0000256" key="3">
    <source>
        <dbReference type="ARBA" id="ARBA00022692"/>
    </source>
</evidence>
<comment type="subcellular location">
    <subcellularLocation>
        <location evidence="1">Membrane</location>
        <topology evidence="1">Multi-pass membrane protein</topology>
    </subcellularLocation>
</comment>
<proteinExistence type="predicted"/>
<accession>A0AA38HEL7</accession>
<dbReference type="InterPro" id="IPR011701">
    <property type="entry name" value="MFS"/>
</dbReference>
<evidence type="ECO:0000256" key="6">
    <source>
        <dbReference type="SAM" id="Phobius"/>
    </source>
</evidence>
<feature type="transmembrane region" description="Helical" evidence="6">
    <location>
        <begin position="448"/>
        <end position="470"/>
    </location>
</feature>
<dbReference type="PANTHER" id="PTHR43791:SF50">
    <property type="entry name" value="TRANSPORTER, PUTATIVE (AFU_ORTHOLOGUE AFUA_2G00840)-RELATED"/>
    <property type="match status" value="1"/>
</dbReference>
<evidence type="ECO:0000313" key="9">
    <source>
        <dbReference type="Proteomes" id="UP001164286"/>
    </source>
</evidence>
<evidence type="ECO:0000259" key="7">
    <source>
        <dbReference type="PROSITE" id="PS50850"/>
    </source>
</evidence>
<feature type="transmembrane region" description="Helical" evidence="6">
    <location>
        <begin position="323"/>
        <end position="345"/>
    </location>
</feature>